<dbReference type="RefSeq" id="WP_136392948.1">
    <property type="nucleotide sequence ID" value="NZ_SSND01000001.1"/>
</dbReference>
<dbReference type="InterPro" id="IPR050417">
    <property type="entry name" value="Sugar_Epim/Isomerase"/>
</dbReference>
<accession>A0A4S3MQA2</accession>
<comment type="similarity">
    <text evidence="2">Belongs to the hyi family.</text>
</comment>
<dbReference type="SUPFAM" id="SSF51658">
    <property type="entry name" value="Xylose isomerase-like"/>
    <property type="match status" value="1"/>
</dbReference>
<dbReference type="GO" id="GO:0046487">
    <property type="term" value="P:glyoxylate metabolic process"/>
    <property type="evidence" value="ECO:0007669"/>
    <property type="project" value="TreeGrafter"/>
</dbReference>
<dbReference type="EMBL" id="SSND01000001">
    <property type="protein sequence ID" value="THD84567.1"/>
    <property type="molecule type" value="Genomic_DNA"/>
</dbReference>
<evidence type="ECO:0000313" key="6">
    <source>
        <dbReference type="Proteomes" id="UP000309450"/>
    </source>
</evidence>
<dbReference type="OrthoDB" id="9786584at2"/>
<dbReference type="Pfam" id="PF01261">
    <property type="entry name" value="AP_endonuc_2"/>
    <property type="match status" value="1"/>
</dbReference>
<name>A0A4S3MQA2_9RHOB</name>
<evidence type="ECO:0000313" key="5">
    <source>
        <dbReference type="EMBL" id="THD84567.1"/>
    </source>
</evidence>
<gene>
    <name evidence="5" type="ORF">E7811_02155</name>
</gene>
<feature type="active site" description="Proton donor/acceptor" evidence="3">
    <location>
        <position position="138"/>
    </location>
</feature>
<reference evidence="5 6" key="1">
    <citation type="submission" date="2019-04" db="EMBL/GenBank/DDBJ databases">
        <title>Draft genome sequence of Gemmobacter aestuarii sp. nov.</title>
        <authorList>
            <person name="Hameed A."/>
            <person name="Lin S.-Y."/>
            <person name="Shahina M."/>
            <person name="Lai W.-A."/>
            <person name="Young C.-C."/>
        </authorList>
    </citation>
    <scope>NUCLEOTIDE SEQUENCE [LARGE SCALE GENOMIC DNA]</scope>
    <source>
        <strain evidence="5 6">CC-PW-75</strain>
    </source>
</reference>
<proteinExistence type="inferred from homology"/>
<keyword evidence="6" id="KW-1185">Reference proteome</keyword>
<dbReference type="AlphaFoldDB" id="A0A4S3MQA2"/>
<evidence type="ECO:0000259" key="4">
    <source>
        <dbReference type="Pfam" id="PF01261"/>
    </source>
</evidence>
<dbReference type="GO" id="GO:0008903">
    <property type="term" value="F:hydroxypyruvate isomerase activity"/>
    <property type="evidence" value="ECO:0007669"/>
    <property type="project" value="TreeGrafter"/>
</dbReference>
<protein>
    <submittedName>
        <fullName evidence="5">Isomerase</fullName>
    </submittedName>
</protein>
<evidence type="ECO:0000256" key="1">
    <source>
        <dbReference type="ARBA" id="ARBA00023235"/>
    </source>
</evidence>
<feature type="domain" description="Xylose isomerase-like TIM barrel" evidence="4">
    <location>
        <begin position="21"/>
        <end position="250"/>
    </location>
</feature>
<dbReference type="Proteomes" id="UP000309450">
    <property type="component" value="Unassembled WGS sequence"/>
</dbReference>
<keyword evidence="1 2" id="KW-0413">Isomerase</keyword>
<sequence length="255" mass="26643">MRFSANLGFLWADLPLPDAIHAAAAAGFDAVECHWPYDTDPGAVRAALGETGLALLGLNTRRGDPAAGDFGLSALPGREAEAIEAIDEAIAYARAVGAGHVHVMAGNASGAAARASFEGALRHACRAAAPFGIAIVIEPLNAHDAPGYFLKNTAQAIEIIESIGAPNLNLMFDCYHVGRTEGAVEARLRALLPKVGHIQFAAVPDRGPPDHGAVDYPRLFQVIAGLGWDRPLGAEYRPGGDTMATLGWLAAARRI</sequence>
<comment type="caution">
    <text evidence="5">The sequence shown here is derived from an EMBL/GenBank/DDBJ whole genome shotgun (WGS) entry which is preliminary data.</text>
</comment>
<organism evidence="5 6">
    <name type="scientific">Aliigemmobacter aestuarii</name>
    <dbReference type="NCBI Taxonomy" id="1445661"/>
    <lineage>
        <taxon>Bacteria</taxon>
        <taxon>Pseudomonadati</taxon>
        <taxon>Pseudomonadota</taxon>
        <taxon>Alphaproteobacteria</taxon>
        <taxon>Rhodobacterales</taxon>
        <taxon>Paracoccaceae</taxon>
        <taxon>Aliigemmobacter</taxon>
    </lineage>
</organism>
<dbReference type="InterPro" id="IPR013022">
    <property type="entry name" value="Xyl_isomerase-like_TIM-brl"/>
</dbReference>
<dbReference type="PANTHER" id="PTHR43489">
    <property type="entry name" value="ISOMERASE"/>
    <property type="match status" value="1"/>
</dbReference>
<feature type="active site" description="Proton donor/acceptor" evidence="3">
    <location>
        <position position="235"/>
    </location>
</feature>
<dbReference type="InterPro" id="IPR026040">
    <property type="entry name" value="HyI-like"/>
</dbReference>
<dbReference type="InterPro" id="IPR036237">
    <property type="entry name" value="Xyl_isomerase-like_sf"/>
</dbReference>
<evidence type="ECO:0000256" key="2">
    <source>
        <dbReference type="PIRNR" id="PIRNR006241"/>
    </source>
</evidence>
<dbReference type="PIRSF" id="PIRSF006241">
    <property type="entry name" value="HyI"/>
    <property type="match status" value="1"/>
</dbReference>
<dbReference type="Gene3D" id="3.20.20.150">
    <property type="entry name" value="Divalent-metal-dependent TIM barrel enzymes"/>
    <property type="match status" value="1"/>
</dbReference>
<dbReference type="PANTHER" id="PTHR43489:SF6">
    <property type="entry name" value="HYDROXYPYRUVATE ISOMERASE-RELATED"/>
    <property type="match status" value="1"/>
</dbReference>
<evidence type="ECO:0000256" key="3">
    <source>
        <dbReference type="PIRSR" id="PIRSR006241-50"/>
    </source>
</evidence>